<dbReference type="AlphaFoldDB" id="A0A0A9DU77"/>
<protein>
    <submittedName>
        <fullName evidence="1">Uncharacterized protein</fullName>
    </submittedName>
</protein>
<proteinExistence type="predicted"/>
<reference evidence="1" key="1">
    <citation type="submission" date="2014-09" db="EMBL/GenBank/DDBJ databases">
        <authorList>
            <person name="Magalhaes I.L.F."/>
            <person name="Oliveira U."/>
            <person name="Santos F.R."/>
            <person name="Vidigal T.H.D.A."/>
            <person name="Brescovit A.D."/>
            <person name="Santos A.J."/>
        </authorList>
    </citation>
    <scope>NUCLEOTIDE SEQUENCE</scope>
    <source>
        <tissue evidence="1">Shoot tissue taken approximately 20 cm above the soil surface</tissue>
    </source>
</reference>
<organism evidence="1">
    <name type="scientific">Arundo donax</name>
    <name type="common">Giant reed</name>
    <name type="synonym">Donax arundinaceus</name>
    <dbReference type="NCBI Taxonomy" id="35708"/>
    <lineage>
        <taxon>Eukaryota</taxon>
        <taxon>Viridiplantae</taxon>
        <taxon>Streptophyta</taxon>
        <taxon>Embryophyta</taxon>
        <taxon>Tracheophyta</taxon>
        <taxon>Spermatophyta</taxon>
        <taxon>Magnoliopsida</taxon>
        <taxon>Liliopsida</taxon>
        <taxon>Poales</taxon>
        <taxon>Poaceae</taxon>
        <taxon>PACMAD clade</taxon>
        <taxon>Arundinoideae</taxon>
        <taxon>Arundineae</taxon>
        <taxon>Arundo</taxon>
    </lineage>
</organism>
<name>A0A0A9DU77_ARUDO</name>
<evidence type="ECO:0000313" key="1">
    <source>
        <dbReference type="EMBL" id="JAD90253.1"/>
    </source>
</evidence>
<sequence>MSPARGVKSIPTCFPPHQAAAGRLLLSLSARSHPRAANVERHPSWAELGAAEDINELAVLIDFHCSDSVTPCKQQAHRRKRKISINVAHHSNPVQARITEQANQSVQASKLLLLTDTRNPYKSRWR</sequence>
<accession>A0A0A9DU77</accession>
<reference evidence="1" key="2">
    <citation type="journal article" date="2015" name="Data Brief">
        <title>Shoot transcriptome of the giant reed, Arundo donax.</title>
        <authorList>
            <person name="Barrero R.A."/>
            <person name="Guerrero F.D."/>
            <person name="Moolhuijzen P."/>
            <person name="Goolsby J.A."/>
            <person name="Tidwell J."/>
            <person name="Bellgard S.E."/>
            <person name="Bellgard M.I."/>
        </authorList>
    </citation>
    <scope>NUCLEOTIDE SEQUENCE</scope>
    <source>
        <tissue evidence="1">Shoot tissue taken approximately 20 cm above the soil surface</tissue>
    </source>
</reference>
<dbReference type="EMBL" id="GBRH01207642">
    <property type="protein sequence ID" value="JAD90253.1"/>
    <property type="molecule type" value="Transcribed_RNA"/>
</dbReference>